<evidence type="ECO:0000313" key="2">
    <source>
        <dbReference type="EMBL" id="APX12444.1"/>
    </source>
</evidence>
<evidence type="ECO:0000256" key="1">
    <source>
        <dbReference type="SAM" id="MobiDB-lite"/>
    </source>
</evidence>
<dbReference type="STRING" id="299262.BWR18_12720"/>
<dbReference type="KEGG" id="tom:BWR18_12720"/>
<feature type="compositionally biased region" description="Basic and acidic residues" evidence="1">
    <location>
        <begin position="52"/>
        <end position="61"/>
    </location>
</feature>
<dbReference type="AlphaFoldDB" id="A0A1P8MWK4"/>
<reference evidence="2 3" key="1">
    <citation type="submission" date="2017-01" db="EMBL/GenBank/DDBJ databases">
        <title>Complete genome of Tateyamaria omphalii DOK1-4 isolated from seawater in Dokdo.</title>
        <authorList>
            <person name="Kim J.H."/>
            <person name="Chi W.-J."/>
        </authorList>
    </citation>
    <scope>NUCLEOTIDE SEQUENCE [LARGE SCALE GENOMIC DNA]</scope>
    <source>
        <strain evidence="2 3">DOK1-4</strain>
    </source>
</reference>
<keyword evidence="3" id="KW-1185">Reference proteome</keyword>
<sequence length="348" mass="36983">MEATREDMRVMRLGVSCLALVLLAACGDPLRGIDRVSEGATLPDEPGANVRPTDEELRRQESVLSGLFRAPAEPTGDADVANPSMDETGDQPTVSGEGSSNALAADGADTPVAQQQVAPASRGLLGWLRGAGQSETTIAAQEPAEAETAEDLPVQTAALAQDDLVEPQKRRGLFGAAGPHRRAGPDAMDVAPGMVVPFGQIARNCDVTPAQVATRIDKAAGRARGFALYDTTPDSTAPRTFYVTGFADSCARQFTAALAMFGEPAFHEQLRYGLPADEYPYSTTDEAYEKLKRRVCNVGRNKPCGNRIDRLSGNTTFISAYENFTDNGRWADMLLHDGAVLAAALKTP</sequence>
<organism evidence="2 3">
    <name type="scientific">Tateyamaria omphalii</name>
    <dbReference type="NCBI Taxonomy" id="299262"/>
    <lineage>
        <taxon>Bacteria</taxon>
        <taxon>Pseudomonadati</taxon>
        <taxon>Pseudomonadota</taxon>
        <taxon>Alphaproteobacteria</taxon>
        <taxon>Rhodobacterales</taxon>
        <taxon>Roseobacteraceae</taxon>
        <taxon>Tateyamaria</taxon>
    </lineage>
</organism>
<feature type="compositionally biased region" description="Polar residues" evidence="1">
    <location>
        <begin position="90"/>
        <end position="102"/>
    </location>
</feature>
<protein>
    <submittedName>
        <fullName evidence="2">Uncharacterized protein</fullName>
    </submittedName>
</protein>
<name>A0A1P8MWK4_9RHOB</name>
<proteinExistence type="predicted"/>
<dbReference type="EMBL" id="CP019312">
    <property type="protein sequence ID" value="APX12444.1"/>
    <property type="molecule type" value="Genomic_DNA"/>
</dbReference>
<dbReference type="Proteomes" id="UP000186336">
    <property type="component" value="Chromosome"/>
</dbReference>
<dbReference type="RefSeq" id="WP_076628743.1">
    <property type="nucleotide sequence ID" value="NZ_CP019312.1"/>
</dbReference>
<accession>A0A1P8MWK4</accession>
<dbReference type="PROSITE" id="PS51257">
    <property type="entry name" value="PROKAR_LIPOPROTEIN"/>
    <property type="match status" value="1"/>
</dbReference>
<evidence type="ECO:0000313" key="3">
    <source>
        <dbReference type="Proteomes" id="UP000186336"/>
    </source>
</evidence>
<feature type="region of interest" description="Disordered" evidence="1">
    <location>
        <begin position="37"/>
        <end position="105"/>
    </location>
</feature>
<dbReference type="OrthoDB" id="7865311at2"/>
<gene>
    <name evidence="2" type="ORF">BWR18_12720</name>
</gene>